<dbReference type="Proteomes" id="UP000001510">
    <property type="component" value="Chromosome"/>
</dbReference>
<dbReference type="EMBL" id="AP009552">
    <property type="protein sequence ID" value="BAG05569.1"/>
    <property type="molecule type" value="Genomic_DNA"/>
</dbReference>
<name>B0JI07_MICAN</name>
<organism evidence="1 2">
    <name type="scientific">Microcystis aeruginosa (strain NIES-843 / IAM M-2473)</name>
    <dbReference type="NCBI Taxonomy" id="449447"/>
    <lineage>
        <taxon>Bacteria</taxon>
        <taxon>Bacillati</taxon>
        <taxon>Cyanobacteriota</taxon>
        <taxon>Cyanophyceae</taxon>
        <taxon>Oscillatoriophycideae</taxon>
        <taxon>Chroococcales</taxon>
        <taxon>Microcystaceae</taxon>
        <taxon>Microcystis</taxon>
    </lineage>
</organism>
<dbReference type="HOGENOM" id="CLU_3027153_0_0_3"/>
<dbReference type="EnsemblBacteria" id="BAG05569">
    <property type="protein sequence ID" value="BAG05569"/>
    <property type="gene ID" value="MAE_57470"/>
</dbReference>
<reference evidence="1 2" key="1">
    <citation type="journal article" date="2007" name="DNA Res.">
        <title>Complete genomic structure of the bloom-forming toxic cyanobacterium Microcystis aeruginosa NIES-843.</title>
        <authorList>
            <person name="Kaneko T."/>
            <person name="Nakajima N."/>
            <person name="Okamoto S."/>
            <person name="Suzuki I."/>
            <person name="Tanabe Y."/>
            <person name="Tamaoki M."/>
            <person name="Nakamura Y."/>
            <person name="Kasai F."/>
            <person name="Watanabe A."/>
            <person name="Kawashima K."/>
            <person name="Kishida Y."/>
            <person name="Ono A."/>
            <person name="Shimizu Y."/>
            <person name="Takahashi C."/>
            <person name="Minami C."/>
            <person name="Fujishiro T."/>
            <person name="Kohara M."/>
            <person name="Katoh M."/>
            <person name="Nakazaki N."/>
            <person name="Nakayama S."/>
            <person name="Yamada M."/>
            <person name="Tabata S."/>
            <person name="Watanabe M.M."/>
        </authorList>
    </citation>
    <scope>NUCLEOTIDE SEQUENCE [LARGE SCALE GENOMIC DNA]</scope>
    <source>
        <strain evidence="2">NIES-843 / IAM M-247</strain>
    </source>
</reference>
<proteinExistence type="predicted"/>
<protein>
    <submittedName>
        <fullName evidence="1">Uncharacterized protein</fullName>
    </submittedName>
</protein>
<dbReference type="STRING" id="449447.MAE_57470"/>
<dbReference type="PaxDb" id="449447-MAE_57470"/>
<accession>B0JI07</accession>
<evidence type="ECO:0000313" key="1">
    <source>
        <dbReference type="EMBL" id="BAG05569.1"/>
    </source>
</evidence>
<gene>
    <name evidence="1" type="ordered locus">MAE_57470</name>
</gene>
<dbReference type="AlphaFoldDB" id="B0JI07"/>
<evidence type="ECO:0000313" key="2">
    <source>
        <dbReference type="Proteomes" id="UP000001510"/>
    </source>
</evidence>
<dbReference type="KEGG" id="mar:MAE_57470"/>
<sequence length="57" mass="6776">MVYGFGWANSHLEIFHRRRLWPRAIIEEIMTLSTILGIPSLELTGNLPRKYRHATRR</sequence>
<keyword evidence="2" id="KW-1185">Reference proteome</keyword>